<organism evidence="1">
    <name type="scientific">Oryza barthii</name>
    <dbReference type="NCBI Taxonomy" id="65489"/>
    <lineage>
        <taxon>Eukaryota</taxon>
        <taxon>Viridiplantae</taxon>
        <taxon>Streptophyta</taxon>
        <taxon>Embryophyta</taxon>
        <taxon>Tracheophyta</taxon>
        <taxon>Spermatophyta</taxon>
        <taxon>Magnoliopsida</taxon>
        <taxon>Liliopsida</taxon>
        <taxon>Poales</taxon>
        <taxon>Poaceae</taxon>
        <taxon>BOP clade</taxon>
        <taxon>Oryzoideae</taxon>
        <taxon>Oryzeae</taxon>
        <taxon>Oryzinae</taxon>
        <taxon>Oryza</taxon>
    </lineage>
</organism>
<keyword evidence="2" id="KW-1185">Reference proteome</keyword>
<sequence>MYRVSSSWKLFMTLPSLCSSSSYILSRICSIPGTHKLPGHLAFGNSSSIGNPEKGSWKSPPLQELVDCQAANR</sequence>
<dbReference type="EnsemblPlants" id="OBART01G04940.1">
    <property type="protein sequence ID" value="OBART01G04940.1"/>
    <property type="gene ID" value="OBART01G04940"/>
</dbReference>
<dbReference type="AlphaFoldDB" id="A0A0D3EK86"/>
<accession>A0A0D3EK86</accession>
<reference evidence="1" key="1">
    <citation type="journal article" date="2009" name="Rice">
        <title>De Novo Next Generation Sequencing of Plant Genomes.</title>
        <authorList>
            <person name="Rounsley S."/>
            <person name="Marri P.R."/>
            <person name="Yu Y."/>
            <person name="He R."/>
            <person name="Sisneros N."/>
            <person name="Goicoechea J.L."/>
            <person name="Lee S.J."/>
            <person name="Angelova A."/>
            <person name="Kudrna D."/>
            <person name="Luo M."/>
            <person name="Affourtit J."/>
            <person name="Desany B."/>
            <person name="Knight J."/>
            <person name="Niazi F."/>
            <person name="Egholm M."/>
            <person name="Wing R.A."/>
        </authorList>
    </citation>
    <scope>NUCLEOTIDE SEQUENCE [LARGE SCALE GENOMIC DNA]</scope>
    <source>
        <strain evidence="1">cv. IRGC 105608</strain>
    </source>
</reference>
<dbReference type="PaxDb" id="65489-OBART01G04940.1"/>
<dbReference type="Gramene" id="OBART01G04940.1">
    <property type="protein sequence ID" value="OBART01G04940.1"/>
    <property type="gene ID" value="OBART01G04940"/>
</dbReference>
<evidence type="ECO:0000313" key="2">
    <source>
        <dbReference type="Proteomes" id="UP000026960"/>
    </source>
</evidence>
<name>A0A0D3EK86_9ORYZ</name>
<evidence type="ECO:0000313" key="1">
    <source>
        <dbReference type="EnsemblPlants" id="OBART01G04940.1"/>
    </source>
</evidence>
<dbReference type="HOGENOM" id="CLU_2708666_0_0_1"/>
<reference evidence="1" key="2">
    <citation type="submission" date="2015-03" db="UniProtKB">
        <authorList>
            <consortium name="EnsemblPlants"/>
        </authorList>
    </citation>
    <scope>IDENTIFICATION</scope>
</reference>
<dbReference type="Proteomes" id="UP000026960">
    <property type="component" value="Chromosome 1"/>
</dbReference>
<protein>
    <submittedName>
        <fullName evidence="1">Uncharacterized protein</fullName>
    </submittedName>
</protein>
<proteinExistence type="predicted"/>